<name>A0ABS6S722_9PAST</name>
<reference evidence="1 2" key="1">
    <citation type="journal article" date="2021" name="Mol. Ecol.">
        <title>Polar bear-adapted Ursidibacter maritimus are remarkably conserved after generations in captivity.</title>
        <authorList>
            <person name="Espinosa-Gongora C."/>
            <person name="Hansen M.J."/>
            <person name="Bertelsen M.F."/>
            <person name="Bojesen A.M."/>
        </authorList>
    </citation>
    <scope>NUCLEOTIDE SEQUENCE [LARGE SCALE GENOMIC DNA]</scope>
    <source>
        <strain evidence="1 2">Pb43106</strain>
    </source>
</reference>
<protein>
    <submittedName>
        <fullName evidence="1">Uncharacterized protein</fullName>
    </submittedName>
</protein>
<dbReference type="EMBL" id="JABULY010000001">
    <property type="protein sequence ID" value="MBV6531036.1"/>
    <property type="molecule type" value="Genomic_DNA"/>
</dbReference>
<gene>
    <name evidence="1" type="ORF">HT657_02545</name>
</gene>
<dbReference type="RefSeq" id="WP_157402566.1">
    <property type="nucleotide sequence ID" value="NZ_JABUMC010000003.1"/>
</dbReference>
<evidence type="ECO:0000313" key="1">
    <source>
        <dbReference type="EMBL" id="MBV6531036.1"/>
    </source>
</evidence>
<evidence type="ECO:0000313" key="2">
    <source>
        <dbReference type="Proteomes" id="UP001196379"/>
    </source>
</evidence>
<keyword evidence="2" id="KW-1185">Reference proteome</keyword>
<organism evidence="1 2">
    <name type="scientific">Ursidibacter maritimus</name>
    <dbReference type="NCBI Taxonomy" id="1331689"/>
    <lineage>
        <taxon>Bacteria</taxon>
        <taxon>Pseudomonadati</taxon>
        <taxon>Pseudomonadota</taxon>
        <taxon>Gammaproteobacteria</taxon>
        <taxon>Pasteurellales</taxon>
        <taxon>Pasteurellaceae</taxon>
        <taxon>Ursidibacter</taxon>
    </lineage>
</organism>
<sequence length="107" mass="12427">MIRNILRILSVMLWADLTLAEANVLPLCHADPMYSEYNYGGIWERDEDGELVCNFWQFLPDGENERPTTIIGSEESEESDFYITPENNDTDEVIEYYDYGDSDLSDE</sequence>
<accession>A0ABS6S722</accession>
<dbReference type="Proteomes" id="UP001196379">
    <property type="component" value="Unassembled WGS sequence"/>
</dbReference>
<proteinExistence type="predicted"/>
<comment type="caution">
    <text evidence="1">The sequence shown here is derived from an EMBL/GenBank/DDBJ whole genome shotgun (WGS) entry which is preliminary data.</text>
</comment>